<accession>A0A0M7ARR6</accession>
<dbReference type="InterPro" id="IPR000836">
    <property type="entry name" value="PRTase_dom"/>
</dbReference>
<evidence type="ECO:0000313" key="4">
    <source>
        <dbReference type="EMBL" id="CTQ77201.1"/>
    </source>
</evidence>
<sequence>MTGKTVVPLPVMAVGEYLLNAFLPMRCPCCDRGVASGLGLCGTCWQQIRFLERPWCQRMGTPFTHDVGENALSPRAIADPPEFDRLRAVAFYSGPAKDLVLALKFARRRELAEAMGIWMARSGNEFLGDSLVIPVPLHWTRLWQRRFNQAADLARVAADISGAEYAPFVLKRTKRTQQQVGLPAKERIRNVRRAFQVPGDQLQKLAGRRVVLVDDVYTTGSTISACTKVLKSAGAGTVDVLTFALADPANHEDVDRPD</sequence>
<dbReference type="Proteomes" id="UP000053235">
    <property type="component" value="Unassembled WGS sequence"/>
</dbReference>
<name>A0A0M7ARR6_9HYPH</name>
<dbReference type="EMBL" id="CXWD01000032">
    <property type="protein sequence ID" value="CTQ77201.1"/>
    <property type="molecule type" value="Genomic_DNA"/>
</dbReference>
<evidence type="ECO:0000259" key="3">
    <source>
        <dbReference type="Pfam" id="PF18912"/>
    </source>
</evidence>
<gene>
    <name evidence="4" type="ORF">LAX5112_04834</name>
</gene>
<evidence type="ECO:0000256" key="1">
    <source>
        <dbReference type="ARBA" id="ARBA00008007"/>
    </source>
</evidence>
<evidence type="ECO:0000259" key="2">
    <source>
        <dbReference type="Pfam" id="PF00156"/>
    </source>
</evidence>
<dbReference type="InterPro" id="IPR029057">
    <property type="entry name" value="PRTase-like"/>
</dbReference>
<dbReference type="Pfam" id="PF18912">
    <property type="entry name" value="DZR_2"/>
    <property type="match status" value="1"/>
</dbReference>
<dbReference type="PANTHER" id="PTHR47505">
    <property type="entry name" value="DNA UTILIZATION PROTEIN YHGH"/>
    <property type="match status" value="1"/>
</dbReference>
<dbReference type="CDD" id="cd06223">
    <property type="entry name" value="PRTases_typeI"/>
    <property type="match status" value="1"/>
</dbReference>
<reference evidence="5" key="1">
    <citation type="submission" date="2015-07" db="EMBL/GenBank/DDBJ databases">
        <authorList>
            <person name="Rodrigo-Torres Lidia"/>
            <person name="Arahal R.David."/>
        </authorList>
    </citation>
    <scope>NUCLEOTIDE SEQUENCE [LARGE SCALE GENOMIC DNA]</scope>
    <source>
        <strain evidence="5">CECT 5112</strain>
    </source>
</reference>
<dbReference type="SUPFAM" id="SSF53271">
    <property type="entry name" value="PRTase-like"/>
    <property type="match status" value="1"/>
</dbReference>
<dbReference type="InterPro" id="IPR051910">
    <property type="entry name" value="ComF/GntX_DNA_util-trans"/>
</dbReference>
<dbReference type="AlphaFoldDB" id="A0A0M7ARR6"/>
<keyword evidence="5" id="KW-1185">Reference proteome</keyword>
<organism evidence="4 5">
    <name type="scientific">Roseibium alexandrii</name>
    <dbReference type="NCBI Taxonomy" id="388408"/>
    <lineage>
        <taxon>Bacteria</taxon>
        <taxon>Pseudomonadati</taxon>
        <taxon>Pseudomonadota</taxon>
        <taxon>Alphaproteobacteria</taxon>
        <taxon>Hyphomicrobiales</taxon>
        <taxon>Stappiaceae</taxon>
        <taxon>Roseibium</taxon>
    </lineage>
</organism>
<dbReference type="Pfam" id="PF00156">
    <property type="entry name" value="Pribosyltran"/>
    <property type="match status" value="1"/>
</dbReference>
<proteinExistence type="inferred from homology"/>
<dbReference type="PANTHER" id="PTHR47505:SF1">
    <property type="entry name" value="DNA UTILIZATION PROTEIN YHGH"/>
    <property type="match status" value="1"/>
</dbReference>
<feature type="domain" description="Phosphoribosyltransferase" evidence="2">
    <location>
        <begin position="169"/>
        <end position="253"/>
    </location>
</feature>
<protein>
    <submittedName>
        <fullName evidence="4">DNA utilization protein GntX</fullName>
    </submittedName>
</protein>
<dbReference type="STRING" id="388408.LAX5112_04834"/>
<feature type="domain" description="Double zinc ribbon" evidence="3">
    <location>
        <begin position="18"/>
        <end position="66"/>
    </location>
</feature>
<dbReference type="InterPro" id="IPR044005">
    <property type="entry name" value="DZR_2"/>
</dbReference>
<comment type="similarity">
    <text evidence="1">Belongs to the ComF/GntX family.</text>
</comment>
<dbReference type="Gene3D" id="3.40.50.2020">
    <property type="match status" value="1"/>
</dbReference>
<evidence type="ECO:0000313" key="5">
    <source>
        <dbReference type="Proteomes" id="UP000053235"/>
    </source>
</evidence>